<organism evidence="1 2">
    <name type="scientific">Scutellospora calospora</name>
    <dbReference type="NCBI Taxonomy" id="85575"/>
    <lineage>
        <taxon>Eukaryota</taxon>
        <taxon>Fungi</taxon>
        <taxon>Fungi incertae sedis</taxon>
        <taxon>Mucoromycota</taxon>
        <taxon>Glomeromycotina</taxon>
        <taxon>Glomeromycetes</taxon>
        <taxon>Diversisporales</taxon>
        <taxon>Gigasporaceae</taxon>
        <taxon>Scutellospora</taxon>
    </lineage>
</organism>
<dbReference type="EMBL" id="CAJVPM010040659">
    <property type="protein sequence ID" value="CAG8703937.1"/>
    <property type="molecule type" value="Genomic_DNA"/>
</dbReference>
<accession>A0ACA9PD73</accession>
<comment type="caution">
    <text evidence="1">The sequence shown here is derived from an EMBL/GenBank/DDBJ whole genome shotgun (WGS) entry which is preliminary data.</text>
</comment>
<name>A0ACA9PD73_9GLOM</name>
<reference evidence="1" key="1">
    <citation type="submission" date="2021-06" db="EMBL/GenBank/DDBJ databases">
        <authorList>
            <person name="Kallberg Y."/>
            <person name="Tangrot J."/>
            <person name="Rosling A."/>
        </authorList>
    </citation>
    <scope>NUCLEOTIDE SEQUENCE</scope>
    <source>
        <strain evidence="1">AU212A</strain>
    </source>
</reference>
<evidence type="ECO:0000313" key="1">
    <source>
        <dbReference type="EMBL" id="CAG8703937.1"/>
    </source>
</evidence>
<evidence type="ECO:0000313" key="2">
    <source>
        <dbReference type="Proteomes" id="UP000789860"/>
    </source>
</evidence>
<proteinExistence type="predicted"/>
<sequence length="96" mass="10987">ESTIRIGPELAKLAIHIHSVYVNSTSVEHSQQIRWFHIPTPIASNDFDNCIEDNNLEIIDNDDLQVSDDNYNESANIAENENNKFEELSNEENESQ</sequence>
<protein>
    <submittedName>
        <fullName evidence="1">2631_t:CDS:1</fullName>
    </submittedName>
</protein>
<keyword evidence="2" id="KW-1185">Reference proteome</keyword>
<feature type="non-terminal residue" evidence="1">
    <location>
        <position position="1"/>
    </location>
</feature>
<dbReference type="Proteomes" id="UP000789860">
    <property type="component" value="Unassembled WGS sequence"/>
</dbReference>
<gene>
    <name evidence="1" type="ORF">SCALOS_LOCUS10598</name>
</gene>